<protein>
    <submittedName>
        <fullName evidence="6">Acyltransferase domain-containing protein</fullName>
    </submittedName>
</protein>
<dbReference type="Proteomes" id="UP000807825">
    <property type="component" value="Unassembled WGS sequence"/>
</dbReference>
<keyword evidence="2" id="KW-0597">Phosphoprotein</keyword>
<dbReference type="InterPro" id="IPR014043">
    <property type="entry name" value="Acyl_transferase_dom"/>
</dbReference>
<reference evidence="6" key="1">
    <citation type="submission" date="2020-07" db="EMBL/GenBank/DDBJ databases">
        <title>Huge and variable diversity of episymbiotic CPR bacteria and DPANN archaea in groundwater ecosystems.</title>
        <authorList>
            <person name="He C.Y."/>
            <person name="Keren R."/>
            <person name="Whittaker M."/>
            <person name="Farag I.F."/>
            <person name="Doudna J."/>
            <person name="Cate J.H.D."/>
            <person name="Banfield J.F."/>
        </authorList>
    </citation>
    <scope>NUCLEOTIDE SEQUENCE</scope>
    <source>
        <strain evidence="6">NC_groundwater_1664_Pr3_B-0.1um_52_9</strain>
    </source>
</reference>
<organism evidence="6 7">
    <name type="scientific">Desulfomonile tiedjei</name>
    <dbReference type="NCBI Taxonomy" id="2358"/>
    <lineage>
        <taxon>Bacteria</taxon>
        <taxon>Pseudomonadati</taxon>
        <taxon>Thermodesulfobacteriota</taxon>
        <taxon>Desulfomonilia</taxon>
        <taxon>Desulfomonilales</taxon>
        <taxon>Desulfomonilaceae</taxon>
        <taxon>Desulfomonile</taxon>
    </lineage>
</organism>
<evidence type="ECO:0000313" key="6">
    <source>
        <dbReference type="EMBL" id="MBI5250247.1"/>
    </source>
</evidence>
<dbReference type="InterPro" id="IPR016035">
    <property type="entry name" value="Acyl_Trfase/lysoPLipase"/>
</dbReference>
<keyword evidence="3" id="KW-0808">Transferase</keyword>
<dbReference type="Gene3D" id="3.20.20.70">
    <property type="entry name" value="Aldolase class I"/>
    <property type="match status" value="2"/>
</dbReference>
<dbReference type="SMART" id="SM00827">
    <property type="entry name" value="PKS_AT"/>
    <property type="match status" value="1"/>
</dbReference>
<name>A0A9D6V2K0_9BACT</name>
<evidence type="ECO:0000313" key="7">
    <source>
        <dbReference type="Proteomes" id="UP000807825"/>
    </source>
</evidence>
<dbReference type="Pfam" id="PF00109">
    <property type="entry name" value="ketoacyl-synt"/>
    <property type="match status" value="1"/>
</dbReference>
<feature type="domain" description="Ketosynthase family 3 (KS3)" evidence="5">
    <location>
        <begin position="720"/>
        <end position="1179"/>
    </location>
</feature>
<dbReference type="Gene3D" id="3.40.47.10">
    <property type="match status" value="1"/>
</dbReference>
<dbReference type="Pfam" id="PF03060">
    <property type="entry name" value="NMO"/>
    <property type="match status" value="1"/>
</dbReference>
<dbReference type="PANTHER" id="PTHR43775">
    <property type="entry name" value="FATTY ACID SYNTHASE"/>
    <property type="match status" value="1"/>
</dbReference>
<dbReference type="Pfam" id="PF00698">
    <property type="entry name" value="Acyl_transf_1"/>
    <property type="match status" value="1"/>
</dbReference>
<dbReference type="InterPro" id="IPR020615">
    <property type="entry name" value="Thiolase_acyl_enz_int_AS"/>
</dbReference>
<dbReference type="EMBL" id="JACRDE010000323">
    <property type="protein sequence ID" value="MBI5250247.1"/>
    <property type="molecule type" value="Genomic_DNA"/>
</dbReference>
<feature type="region of interest" description="Disordered" evidence="4">
    <location>
        <begin position="693"/>
        <end position="718"/>
    </location>
</feature>
<dbReference type="GO" id="GO:0004312">
    <property type="term" value="F:fatty acid synthase activity"/>
    <property type="evidence" value="ECO:0007669"/>
    <property type="project" value="TreeGrafter"/>
</dbReference>
<dbReference type="Gene3D" id="3.40.366.10">
    <property type="entry name" value="Malonyl-Coenzyme A Acyl Carrier Protein, domain 2"/>
    <property type="match status" value="1"/>
</dbReference>
<dbReference type="InterPro" id="IPR014030">
    <property type="entry name" value="Ketoacyl_synth_N"/>
</dbReference>
<dbReference type="InterPro" id="IPR001227">
    <property type="entry name" value="Ac_transferase_dom_sf"/>
</dbReference>
<evidence type="ECO:0000256" key="4">
    <source>
        <dbReference type="SAM" id="MobiDB-lite"/>
    </source>
</evidence>
<dbReference type="PROSITE" id="PS52004">
    <property type="entry name" value="KS3_2"/>
    <property type="match status" value="1"/>
</dbReference>
<dbReference type="PROSITE" id="PS00098">
    <property type="entry name" value="THIOLASE_1"/>
    <property type="match status" value="1"/>
</dbReference>
<keyword evidence="1" id="KW-0596">Phosphopantetheine</keyword>
<dbReference type="InterPro" id="IPR050091">
    <property type="entry name" value="PKS_NRPS_Biosynth_Enz"/>
</dbReference>
<dbReference type="SUPFAM" id="SSF51412">
    <property type="entry name" value="Inosine monophosphate dehydrogenase (IMPDH)"/>
    <property type="match status" value="1"/>
</dbReference>
<keyword evidence="6" id="KW-0012">Acyltransferase</keyword>
<dbReference type="Pfam" id="PF02801">
    <property type="entry name" value="Ketoacyl-synt_C"/>
    <property type="match status" value="1"/>
</dbReference>
<dbReference type="InterPro" id="IPR020841">
    <property type="entry name" value="PKS_Beta-ketoAc_synthase_dom"/>
</dbReference>
<dbReference type="InterPro" id="IPR016036">
    <property type="entry name" value="Malonyl_transacylase_ACP-bd"/>
</dbReference>
<dbReference type="InterPro" id="IPR013785">
    <property type="entry name" value="Aldolase_TIM"/>
</dbReference>
<dbReference type="GO" id="GO:0006633">
    <property type="term" value="P:fatty acid biosynthetic process"/>
    <property type="evidence" value="ECO:0007669"/>
    <property type="project" value="InterPro"/>
</dbReference>
<dbReference type="GO" id="GO:0004315">
    <property type="term" value="F:3-oxoacyl-[acyl-carrier-protein] synthase activity"/>
    <property type="evidence" value="ECO:0007669"/>
    <property type="project" value="InterPro"/>
</dbReference>
<feature type="non-terminal residue" evidence="6">
    <location>
        <position position="1663"/>
    </location>
</feature>
<dbReference type="SMART" id="SM00825">
    <property type="entry name" value="PKS_KS"/>
    <property type="match status" value="1"/>
</dbReference>
<proteinExistence type="predicted"/>
<dbReference type="PANTHER" id="PTHR43775:SF51">
    <property type="entry name" value="INACTIVE PHENOLPHTHIOCEROL SYNTHESIS POLYKETIDE SYNTHASE TYPE I PKS1-RELATED"/>
    <property type="match status" value="1"/>
</dbReference>
<evidence type="ECO:0000259" key="5">
    <source>
        <dbReference type="PROSITE" id="PS52004"/>
    </source>
</evidence>
<evidence type="ECO:0000256" key="3">
    <source>
        <dbReference type="ARBA" id="ARBA00022679"/>
    </source>
</evidence>
<dbReference type="PROSITE" id="PS00606">
    <property type="entry name" value="KS3_1"/>
    <property type="match status" value="1"/>
</dbReference>
<accession>A0A9D6V2K0</accession>
<dbReference type="SUPFAM" id="SSF52151">
    <property type="entry name" value="FabD/lysophospholipase-like"/>
    <property type="match status" value="1"/>
</dbReference>
<dbReference type="SUPFAM" id="SSF53901">
    <property type="entry name" value="Thiolase-like"/>
    <property type="match status" value="2"/>
</dbReference>
<dbReference type="InterPro" id="IPR016039">
    <property type="entry name" value="Thiolase-like"/>
</dbReference>
<dbReference type="SUPFAM" id="SSF55048">
    <property type="entry name" value="Probable ACP-binding domain of malonyl-CoA ACP transacylase"/>
    <property type="match status" value="1"/>
</dbReference>
<evidence type="ECO:0000256" key="2">
    <source>
        <dbReference type="ARBA" id="ARBA00022553"/>
    </source>
</evidence>
<dbReference type="Gene3D" id="3.30.70.250">
    <property type="entry name" value="Malonyl-CoA ACP transacylase, ACP-binding"/>
    <property type="match status" value="1"/>
</dbReference>
<sequence>MSDNFDAPVIAFVWRPEEIKSSVVETARSTGARIIFDLSQADLNNVGIALLQADASNDVVDLKISSAALMDAGIFEFLEETGISRVWVEFQPCLLNKGTESFWQKIEELSGRFEIIPVLGDVDLIRQTLENHPQIRSLALKGSESSGYVSTETAFTLYSAVREITLGKDEAPSLFLWGGIALPEATAAFLATGAMGVVFESVHWLTDLVSIDAETRKKIANLRPDHTDLIGMSLGVPCRLFNKGNSKAVKELKDFAGSLCGAEIGEEQKRFFTDQVNDKSVHPLESKFARDELIPIGVEAAFADSFVRRFGSGTEEAFNNFLTAVDGCLSSARDKEKAFVNSPTAAEMGTRYPFIQGAMSWITDSPEFARRVADAGGLPTLALGMMEQRVLDEKLGNVAEIMGDKPYAVNVITLSENPHRDVQLQWIRQTRPRFAVIAAGEQSHAAELMKDGIEAIYIAPNEELLKMALDAGVRYVICEGHEAGGHVGQHSTLTLAQIVFDQKKRDPHLFKDRKIILAGGICNRETAFMAAMLGADAVQMGSAYLATSDIVETGALTDFYRRMILESEPGSTVITGEGTGLRIRSLRTPKIDAVCSLERDYAAGSENEASFRHKIEALSAGSLFVAARGMDRPGGSALGDDSLFEQGQFMSGACAGVLKKVLTVKEFHLELSESPLAEGLPVSGPIRRIPAARPSPAEIHEASARKTRSPEPSAYEHPNGERIAVTGMSVVNSLGNSPEAVWAACLAMKSGIVAVPPFRWDHQLFYHPRPRMPEKTYCKVGAFQNIQIDRKDIGVPPQDFRTMTDATKISMWLARNAIEESGILDSDIPRERIAVLISQNSGEAASTLQDVIIRGALTKIVSAMKQVVPMDAATEEAVSDAVRSGRIAIDDTTLLGRLNCSAGGFICNRYGFMGPSFSVSAACATALVALFSAVQMIRNGIIDAAVVGGGEEFLTPMHFLEFSALGALAGLSGTERLPWETSRPFDADRDGMVLGEGGGMIVIERESVAKKRGAAVHAYITSMGASNNHLGMVESSRITQEIAIRSSFTDTSYGPEGVDMIECHATSTRQGDVEEVQALKGFYNGEKRTVLTSFKSQIGHTLGASGINSLIRGIMAMNAGVFPPTLNCNNPDPDMGIEGSGITIFADPVQWTTPNGRPRRFQVNAFGFGGSNYVVQLEQSMDAKDTTMVSSDRHEKRIEADDQPALPDGISFYKAEIGGKNYRVSVVADTDDDAQGRIASTEPFTDCGPVAAKRLKALARQSIHIGQADMPTTPLAFVFPGQGSHYAGMSHELYQTFPIIREWMDRAAEVAEFDILQRMFFDNEEDLQKTRWQQPALFTMEYAMVQYLVSLGIRPTAMAGHSLGELTALCLAGVYSFEDGFRIVNKRAICMDKACSMHVDPGVMMAVDAPIEFIEDLLTQNEGIYITNFNSLHQIVLGGNTEKVKALGADLKAQGYRNTLLRVSMAFHSPIMECIHDELEEFIAGIEFHPPRLPVISNTTMKPFPPDTSEIKKIVMAHLESPVRWIQNVRTLWNDYNVRLFVEVGPRDILSNLIADTIEEAECLQTCLPSAEAMIYRTALAQLFARGHLPVRKPLQMAQFPKSCKSPEPVQMQTAPTVRPQASIQVSYAGPASTVASSLEGIVQREIGAFVLESFGRFLRPNI</sequence>
<evidence type="ECO:0000256" key="1">
    <source>
        <dbReference type="ARBA" id="ARBA00022450"/>
    </source>
</evidence>
<dbReference type="InterPro" id="IPR018201">
    <property type="entry name" value="Ketoacyl_synth_AS"/>
</dbReference>
<gene>
    <name evidence="6" type="ORF">HY912_12195</name>
</gene>
<comment type="caution">
    <text evidence="6">The sequence shown here is derived from an EMBL/GenBank/DDBJ whole genome shotgun (WGS) entry which is preliminary data.</text>
</comment>
<dbReference type="InterPro" id="IPR014031">
    <property type="entry name" value="Ketoacyl_synth_C"/>
</dbReference>